<proteinExistence type="predicted"/>
<feature type="domain" description="BZIP" evidence="3">
    <location>
        <begin position="19"/>
        <end position="32"/>
    </location>
</feature>
<feature type="coiled-coil region" evidence="1">
    <location>
        <begin position="68"/>
        <end position="95"/>
    </location>
</feature>
<keyword evidence="1" id="KW-0175">Coiled coil</keyword>
<dbReference type="GO" id="GO:0003700">
    <property type="term" value="F:DNA-binding transcription factor activity"/>
    <property type="evidence" value="ECO:0007669"/>
    <property type="project" value="InterPro"/>
</dbReference>
<evidence type="ECO:0000313" key="5">
    <source>
        <dbReference type="Proteomes" id="UP001203297"/>
    </source>
</evidence>
<accession>A0AAD4QK53</accession>
<dbReference type="Gene3D" id="1.20.5.170">
    <property type="match status" value="1"/>
</dbReference>
<dbReference type="PROSITE" id="PS00036">
    <property type="entry name" value="BZIP_BASIC"/>
    <property type="match status" value="1"/>
</dbReference>
<evidence type="ECO:0000256" key="1">
    <source>
        <dbReference type="SAM" id="Coils"/>
    </source>
</evidence>
<dbReference type="EMBL" id="WTXG01000093">
    <property type="protein sequence ID" value="KAI0293652.1"/>
    <property type="molecule type" value="Genomic_DNA"/>
</dbReference>
<keyword evidence="5" id="KW-1185">Reference proteome</keyword>
<sequence length="244" mass="27952">MAQAATSNQSVGSADRPERSRNAKAQARHRAKRKAYIEQLEQTVTKLQTALALSPEQVAALPPPTLRIRQLEQENAKLLRENDELRRQLHMQTRRPSLMTDPHFDIARGRHSYQSSISGDYPDRDIKRRRMSQNVDEVYLVRCPFYLSLPFKRRCSTRQASALSSVPRVPSFSSLSSLLPPSSLSPHCLCSDNTSTIYNRAPVRLRVHPRQRHSHVQATFRHHPSRTAICPRRVITLRPIRARA</sequence>
<organism evidence="4 5">
    <name type="scientific">Multifurca ochricompacta</name>
    <dbReference type="NCBI Taxonomy" id="376703"/>
    <lineage>
        <taxon>Eukaryota</taxon>
        <taxon>Fungi</taxon>
        <taxon>Dikarya</taxon>
        <taxon>Basidiomycota</taxon>
        <taxon>Agaricomycotina</taxon>
        <taxon>Agaricomycetes</taxon>
        <taxon>Russulales</taxon>
        <taxon>Russulaceae</taxon>
        <taxon>Multifurca</taxon>
    </lineage>
</organism>
<dbReference type="InterPro" id="IPR004827">
    <property type="entry name" value="bZIP"/>
</dbReference>
<evidence type="ECO:0000256" key="2">
    <source>
        <dbReference type="SAM" id="MobiDB-lite"/>
    </source>
</evidence>
<evidence type="ECO:0000313" key="4">
    <source>
        <dbReference type="EMBL" id="KAI0293652.1"/>
    </source>
</evidence>
<evidence type="ECO:0000259" key="3">
    <source>
        <dbReference type="PROSITE" id="PS00036"/>
    </source>
</evidence>
<dbReference type="AlphaFoldDB" id="A0AAD4QK53"/>
<reference evidence="4" key="1">
    <citation type="journal article" date="2022" name="New Phytol.">
        <title>Evolutionary transition to the ectomycorrhizal habit in the genomes of a hyperdiverse lineage of mushroom-forming fungi.</title>
        <authorList>
            <person name="Looney B."/>
            <person name="Miyauchi S."/>
            <person name="Morin E."/>
            <person name="Drula E."/>
            <person name="Courty P.E."/>
            <person name="Kohler A."/>
            <person name="Kuo A."/>
            <person name="LaButti K."/>
            <person name="Pangilinan J."/>
            <person name="Lipzen A."/>
            <person name="Riley R."/>
            <person name="Andreopoulos W."/>
            <person name="He G."/>
            <person name="Johnson J."/>
            <person name="Nolan M."/>
            <person name="Tritt A."/>
            <person name="Barry K.W."/>
            <person name="Grigoriev I.V."/>
            <person name="Nagy L.G."/>
            <person name="Hibbett D."/>
            <person name="Henrissat B."/>
            <person name="Matheny P.B."/>
            <person name="Labbe J."/>
            <person name="Martin F.M."/>
        </authorList>
    </citation>
    <scope>NUCLEOTIDE SEQUENCE</scope>
    <source>
        <strain evidence="4">BPL690</strain>
    </source>
</reference>
<gene>
    <name evidence="4" type="ORF">B0F90DRAFT_1642576</name>
</gene>
<name>A0AAD4QK53_9AGAM</name>
<feature type="compositionally biased region" description="Polar residues" evidence="2">
    <location>
        <begin position="1"/>
        <end position="12"/>
    </location>
</feature>
<comment type="caution">
    <text evidence="4">The sequence shown here is derived from an EMBL/GenBank/DDBJ whole genome shotgun (WGS) entry which is preliminary data.</text>
</comment>
<protein>
    <recommendedName>
        <fullName evidence="3">BZIP domain-containing protein</fullName>
    </recommendedName>
</protein>
<dbReference type="Proteomes" id="UP001203297">
    <property type="component" value="Unassembled WGS sequence"/>
</dbReference>
<dbReference type="CDD" id="cd14688">
    <property type="entry name" value="bZIP_YAP"/>
    <property type="match status" value="1"/>
</dbReference>
<feature type="region of interest" description="Disordered" evidence="2">
    <location>
        <begin position="1"/>
        <end position="33"/>
    </location>
</feature>